<sequence>MIQMVSAELNQDKRSSQPYIISRMVFTALNPWDQLAARALEQCGMVQIVEDSEQDSRGARP</sequence>
<evidence type="ECO:0000313" key="2">
    <source>
        <dbReference type="Proteomes" id="UP001163096"/>
    </source>
</evidence>
<dbReference type="AlphaFoldDB" id="A0A9X9S4B5"/>
<name>A0A9X9S4B5_METOG</name>
<protein>
    <submittedName>
        <fullName evidence="1">Uncharacterized protein</fullName>
    </submittedName>
</protein>
<evidence type="ECO:0000313" key="1">
    <source>
        <dbReference type="EMBL" id="WAI01237.1"/>
    </source>
</evidence>
<dbReference type="Proteomes" id="UP001163096">
    <property type="component" value="Chromosome"/>
</dbReference>
<dbReference type="EMBL" id="CP113361">
    <property type="protein sequence ID" value="WAI01237.1"/>
    <property type="molecule type" value="Genomic_DNA"/>
</dbReference>
<proteinExistence type="predicted"/>
<dbReference type="GeneID" id="76835960"/>
<accession>A0A9X9S4B5</accession>
<organism evidence="1 2">
    <name type="scientific">Methanogenium organophilum</name>
    <dbReference type="NCBI Taxonomy" id="2199"/>
    <lineage>
        <taxon>Archaea</taxon>
        <taxon>Methanobacteriati</taxon>
        <taxon>Methanobacteriota</taxon>
        <taxon>Stenosarchaea group</taxon>
        <taxon>Methanomicrobia</taxon>
        <taxon>Methanomicrobiales</taxon>
        <taxon>Methanomicrobiaceae</taxon>
        <taxon>Methanogenium</taxon>
    </lineage>
</organism>
<keyword evidence="2" id="KW-1185">Reference proteome</keyword>
<dbReference type="RefSeq" id="WP_268186460.1">
    <property type="nucleotide sequence ID" value="NZ_CP113361.1"/>
</dbReference>
<gene>
    <name evidence="1" type="ORF">OU421_12620</name>
</gene>
<dbReference type="KEGG" id="mou:OU421_12620"/>
<reference evidence="1" key="1">
    <citation type="submission" date="2022-11" db="EMBL/GenBank/DDBJ databases">
        <title>Complete genome sequence of Methanogenium organophilum DSM 3596.</title>
        <authorList>
            <person name="Chen S.-C."/>
            <person name="Lai S.-J."/>
            <person name="You Y.-T."/>
        </authorList>
    </citation>
    <scope>NUCLEOTIDE SEQUENCE</scope>
    <source>
        <strain evidence="1">DSM 3596</strain>
    </source>
</reference>